<evidence type="ECO:0000256" key="1">
    <source>
        <dbReference type="SAM" id="SignalP"/>
    </source>
</evidence>
<proteinExistence type="predicted"/>
<gene>
    <name evidence="2" type="ORF">LNINA_LOCUS11556</name>
</gene>
<organism evidence="2 3">
    <name type="scientific">Leptosia nina</name>
    <dbReference type="NCBI Taxonomy" id="320188"/>
    <lineage>
        <taxon>Eukaryota</taxon>
        <taxon>Metazoa</taxon>
        <taxon>Ecdysozoa</taxon>
        <taxon>Arthropoda</taxon>
        <taxon>Hexapoda</taxon>
        <taxon>Insecta</taxon>
        <taxon>Pterygota</taxon>
        <taxon>Neoptera</taxon>
        <taxon>Endopterygota</taxon>
        <taxon>Lepidoptera</taxon>
        <taxon>Glossata</taxon>
        <taxon>Ditrysia</taxon>
        <taxon>Papilionoidea</taxon>
        <taxon>Pieridae</taxon>
        <taxon>Pierinae</taxon>
        <taxon>Leptosia</taxon>
    </lineage>
</organism>
<feature type="signal peptide" evidence="1">
    <location>
        <begin position="1"/>
        <end position="20"/>
    </location>
</feature>
<dbReference type="Proteomes" id="UP001497472">
    <property type="component" value="Unassembled WGS sequence"/>
</dbReference>
<evidence type="ECO:0000313" key="3">
    <source>
        <dbReference type="Proteomes" id="UP001497472"/>
    </source>
</evidence>
<protein>
    <submittedName>
        <fullName evidence="2">Uncharacterized protein</fullName>
    </submittedName>
</protein>
<comment type="caution">
    <text evidence="2">The sequence shown here is derived from an EMBL/GenBank/DDBJ whole genome shotgun (WGS) entry which is preliminary data.</text>
</comment>
<accession>A0AAV1JVU6</accession>
<name>A0AAV1JVU6_9NEOP</name>
<dbReference type="AlphaFoldDB" id="A0AAV1JVU6"/>
<reference evidence="2 3" key="1">
    <citation type="submission" date="2023-11" db="EMBL/GenBank/DDBJ databases">
        <authorList>
            <person name="Okamura Y."/>
        </authorList>
    </citation>
    <scope>NUCLEOTIDE SEQUENCE [LARGE SCALE GENOMIC DNA]</scope>
</reference>
<dbReference type="EMBL" id="CAVLEF010000146">
    <property type="protein sequence ID" value="CAK1552515.1"/>
    <property type="molecule type" value="Genomic_DNA"/>
</dbReference>
<sequence>MNMKVCLALILISCFTTTICVDLYRISIQIVQVSDDNDGCQDNSNNAANAIQAKNGSEVNNIGQIVHEINIPPSKDSKE</sequence>
<evidence type="ECO:0000313" key="2">
    <source>
        <dbReference type="EMBL" id="CAK1552515.1"/>
    </source>
</evidence>
<keyword evidence="3" id="KW-1185">Reference proteome</keyword>
<feature type="chain" id="PRO_5043920302" evidence="1">
    <location>
        <begin position="21"/>
        <end position="79"/>
    </location>
</feature>
<keyword evidence="1" id="KW-0732">Signal</keyword>